<dbReference type="OrthoDB" id="272077at2759"/>
<dbReference type="eggNOG" id="KOG1550">
    <property type="taxonomic scope" value="Eukaryota"/>
</dbReference>
<feature type="region of interest" description="Disordered" evidence="2">
    <location>
        <begin position="741"/>
        <end position="763"/>
    </location>
</feature>
<protein>
    <submittedName>
        <fullName evidence="3">Enzyme activator</fullName>
    </submittedName>
</protein>
<feature type="compositionally biased region" description="Low complexity" evidence="2">
    <location>
        <begin position="79"/>
        <end position="98"/>
    </location>
</feature>
<dbReference type="SMART" id="SM00671">
    <property type="entry name" value="SEL1"/>
    <property type="match status" value="7"/>
</dbReference>
<keyword evidence="4" id="KW-1185">Reference proteome</keyword>
<feature type="region of interest" description="Disordered" evidence="2">
    <location>
        <begin position="71"/>
        <end position="188"/>
    </location>
</feature>
<sequence length="763" mass="82882">MSLDPQPHRRTSDSYLADAPPGGYRPTSHHHSQQAPSMHSVQGDFGTYPFHPFLGNGLALVSTTHSSLSTHTHTHTRATTRFPHLTSSLSSLLTPTPSRTAQPAGTRLLHRPPSYDAAISDGALNSMPSFDPSHGQHGHQLNEQPPYAPVDYPSQLAYDEVPPRTMSRMSGSGENMQGGSRRPTSDASQDLDAEFNNLRLTNASPVPGVQRQNTAPPAAFPSPYGGPSPLPPRARSTTGSSYNSNAAASVYSLDSGMSSYSAPQRNPYGSMSSGSSRMGLSGFTPMTPARPPPADNPYYSAANDFLGMPPPPQQNPVYPSQPGMPQGAPPGAVHQPPPRQASMTNLARTNTTRSTVSLSSVSSMPSIAPISESVGASSTRRRGGAAAIDVSKPPYTREFVDDYRNRMKVDPDPEAQFAFAKYLIEAAKKIGDEMGARDARAGRKYRDSLLAESLRNIKKLAEGKEPYADAQFFLANLYGTGHLGLQVDHEKAYYLYLMASKLNHPAATYRAAVCCELGAGTKRDPQRAMLFYRKAAALGDTAAMYKLALILLNGIMGHPRNPREAHVWLRRAAAQADEDNPHALHELALLHERPNNGTNGVIPFDPNLAREYLTQAAQLGYAPAQFKMGSCHEFGNLGFPIDPRRSIAWYTRAAEKGDSEAELALSGWYLTGSEGVLKQSDTEAYLWGRKAANKNLAKAEYAVGYYTEMGIGVKQDIELAKRWYQRAASNKRAMQRLAELSQNVNRKGARPTRKDAESECSIM</sequence>
<dbReference type="OMA" id="GSCHEFG"/>
<feature type="compositionally biased region" description="Low complexity" evidence="2">
    <location>
        <begin position="315"/>
        <end position="332"/>
    </location>
</feature>
<dbReference type="PANTHER" id="PTHR46430:SF3">
    <property type="entry name" value="ACTIVATOR OF C KINASE PROTEIN 1"/>
    <property type="match status" value="1"/>
</dbReference>
<feature type="compositionally biased region" description="Polar residues" evidence="2">
    <location>
        <begin position="167"/>
        <end position="178"/>
    </location>
</feature>
<proteinExistence type="predicted"/>
<feature type="compositionally biased region" description="Basic and acidic residues" evidence="2">
    <location>
        <begin position="1"/>
        <end position="12"/>
    </location>
</feature>
<dbReference type="InterPro" id="IPR051726">
    <property type="entry name" value="Chitin_Synth_Reg"/>
</dbReference>
<dbReference type="InParanoid" id="K1VTH2"/>
<dbReference type="PANTHER" id="PTHR46430">
    <property type="entry name" value="PROTEIN SKT5-RELATED"/>
    <property type="match status" value="1"/>
</dbReference>
<feature type="region of interest" description="Disordered" evidence="2">
    <location>
        <begin position="1"/>
        <end position="43"/>
    </location>
</feature>
<dbReference type="EMBL" id="AMBO01000240">
    <property type="protein sequence ID" value="EKD03866.1"/>
    <property type="molecule type" value="Genomic_DNA"/>
</dbReference>
<evidence type="ECO:0000256" key="1">
    <source>
        <dbReference type="ARBA" id="ARBA00022737"/>
    </source>
</evidence>
<feature type="region of interest" description="Disordered" evidence="2">
    <location>
        <begin position="202"/>
        <end position="242"/>
    </location>
</feature>
<feature type="compositionally biased region" description="Pro residues" evidence="2">
    <location>
        <begin position="218"/>
        <end position="232"/>
    </location>
</feature>
<evidence type="ECO:0000313" key="3">
    <source>
        <dbReference type="EMBL" id="EKD03866.1"/>
    </source>
</evidence>
<dbReference type="InterPro" id="IPR011990">
    <property type="entry name" value="TPR-like_helical_dom_sf"/>
</dbReference>
<feature type="compositionally biased region" description="Low complexity" evidence="2">
    <location>
        <begin position="269"/>
        <end position="282"/>
    </location>
</feature>
<dbReference type="Proteomes" id="UP000006757">
    <property type="component" value="Unassembled WGS sequence"/>
</dbReference>
<feature type="region of interest" description="Disordered" evidence="2">
    <location>
        <begin position="309"/>
        <end position="340"/>
    </location>
</feature>
<feature type="compositionally biased region" description="Polar residues" evidence="2">
    <location>
        <begin position="202"/>
        <end position="215"/>
    </location>
</feature>
<reference evidence="3 4" key="1">
    <citation type="journal article" date="2012" name="Eukaryot. Cell">
        <title>Genome sequence of the Trichosporon asahii environmental strain CBS 8904.</title>
        <authorList>
            <person name="Yang R.Y."/>
            <person name="Li H.T."/>
            <person name="Zhu H."/>
            <person name="Zhou G.P."/>
            <person name="Wang M."/>
            <person name="Wang L."/>
        </authorList>
    </citation>
    <scope>NUCLEOTIDE SEQUENCE [LARGE SCALE GENOMIC DNA]</scope>
    <source>
        <strain evidence="3 4">CBS 8904</strain>
    </source>
</reference>
<keyword evidence="1" id="KW-0677">Repeat</keyword>
<dbReference type="InterPro" id="IPR006597">
    <property type="entry name" value="Sel1-like"/>
</dbReference>
<evidence type="ECO:0000256" key="2">
    <source>
        <dbReference type="SAM" id="MobiDB-lite"/>
    </source>
</evidence>
<dbReference type="HOGENOM" id="CLU_000288_126_3_1"/>
<organism evidence="3 4">
    <name type="scientific">Trichosporon asahii var. asahii (strain CBS 8904)</name>
    <name type="common">Yeast</name>
    <dbReference type="NCBI Taxonomy" id="1220162"/>
    <lineage>
        <taxon>Eukaryota</taxon>
        <taxon>Fungi</taxon>
        <taxon>Dikarya</taxon>
        <taxon>Basidiomycota</taxon>
        <taxon>Agaricomycotina</taxon>
        <taxon>Tremellomycetes</taxon>
        <taxon>Trichosporonales</taxon>
        <taxon>Trichosporonaceae</taxon>
        <taxon>Trichosporon</taxon>
    </lineage>
</organism>
<dbReference type="AlphaFoldDB" id="K1VTH2"/>
<dbReference type="SUPFAM" id="SSF81901">
    <property type="entry name" value="HCP-like"/>
    <property type="match status" value="1"/>
</dbReference>
<name>K1VTH2_TRIAC</name>
<dbReference type="Pfam" id="PF08238">
    <property type="entry name" value="Sel1"/>
    <property type="match status" value="7"/>
</dbReference>
<comment type="caution">
    <text evidence="3">The sequence shown here is derived from an EMBL/GenBank/DDBJ whole genome shotgun (WGS) entry which is preliminary data.</text>
</comment>
<accession>K1VTH2</accession>
<dbReference type="STRING" id="1220162.K1VTH2"/>
<evidence type="ECO:0000313" key="4">
    <source>
        <dbReference type="Proteomes" id="UP000006757"/>
    </source>
</evidence>
<feature type="region of interest" description="Disordered" evidence="2">
    <location>
        <begin position="256"/>
        <end position="292"/>
    </location>
</feature>
<gene>
    <name evidence="3" type="ORF">A1Q2_01879</name>
</gene>
<dbReference type="Gene3D" id="1.25.40.10">
    <property type="entry name" value="Tetratricopeptide repeat domain"/>
    <property type="match status" value="1"/>
</dbReference>